<evidence type="ECO:0000256" key="1">
    <source>
        <dbReference type="SAM" id="MobiDB-lite"/>
    </source>
</evidence>
<reference evidence="3 4" key="1">
    <citation type="journal article" date="2017" name="Gigascience">
        <title>Genome sequence of the small brown planthopper, Laodelphax striatellus.</title>
        <authorList>
            <person name="Zhu J."/>
            <person name="Jiang F."/>
            <person name="Wang X."/>
            <person name="Yang P."/>
            <person name="Bao Y."/>
            <person name="Zhao W."/>
            <person name="Wang W."/>
            <person name="Lu H."/>
            <person name="Wang Q."/>
            <person name="Cui N."/>
            <person name="Li J."/>
            <person name="Chen X."/>
            <person name="Luo L."/>
            <person name="Yu J."/>
            <person name="Kang L."/>
            <person name="Cui F."/>
        </authorList>
    </citation>
    <scope>NUCLEOTIDE SEQUENCE [LARGE SCALE GENOMIC DNA]</scope>
    <source>
        <strain evidence="3">Lst14</strain>
    </source>
</reference>
<feature type="region of interest" description="Disordered" evidence="1">
    <location>
        <begin position="122"/>
        <end position="156"/>
    </location>
</feature>
<feature type="region of interest" description="Disordered" evidence="1">
    <location>
        <begin position="22"/>
        <end position="41"/>
    </location>
</feature>
<dbReference type="EMBL" id="QKKF02033458">
    <property type="protein sequence ID" value="RZF33751.1"/>
    <property type="molecule type" value="Genomic_DNA"/>
</dbReference>
<proteinExistence type="predicted"/>
<evidence type="ECO:0000313" key="3">
    <source>
        <dbReference type="EMBL" id="RZF33751.1"/>
    </source>
</evidence>
<dbReference type="InParanoid" id="A0A482WKN3"/>
<keyword evidence="4" id="KW-1185">Reference proteome</keyword>
<feature type="compositionally biased region" description="Basic residues" evidence="1">
    <location>
        <begin position="25"/>
        <end position="38"/>
    </location>
</feature>
<protein>
    <submittedName>
        <fullName evidence="3">Uncharacterized protein</fullName>
    </submittedName>
</protein>
<sequence length="156" mass="17073">MKAALILLIVCAIVMDSAMAGPKSDRKRHKSGKSRKSRERPLRIEVARPAISLVQPSPVVVQQGRPAYPYVTPTYDSRPIAYTGDNRGYYDANGVFVTPGYAGNGAPVVVYPNGNQYASPQYVQNPQYGNPQYVQQGPQYGPQGPQYGPSQPQLVY</sequence>
<gene>
    <name evidence="3" type="ORF">LSTR_LSTR008010</name>
</gene>
<name>A0A482WKN3_LAOST</name>
<feature type="chain" id="PRO_5019842929" evidence="2">
    <location>
        <begin position="21"/>
        <end position="156"/>
    </location>
</feature>
<dbReference type="AlphaFoldDB" id="A0A482WKN3"/>
<keyword evidence="2" id="KW-0732">Signal</keyword>
<accession>A0A482WKN3</accession>
<organism evidence="3 4">
    <name type="scientific">Laodelphax striatellus</name>
    <name type="common">Small brown planthopper</name>
    <name type="synonym">Delphax striatella</name>
    <dbReference type="NCBI Taxonomy" id="195883"/>
    <lineage>
        <taxon>Eukaryota</taxon>
        <taxon>Metazoa</taxon>
        <taxon>Ecdysozoa</taxon>
        <taxon>Arthropoda</taxon>
        <taxon>Hexapoda</taxon>
        <taxon>Insecta</taxon>
        <taxon>Pterygota</taxon>
        <taxon>Neoptera</taxon>
        <taxon>Paraneoptera</taxon>
        <taxon>Hemiptera</taxon>
        <taxon>Auchenorrhyncha</taxon>
        <taxon>Fulgoroidea</taxon>
        <taxon>Delphacidae</taxon>
        <taxon>Criomorphinae</taxon>
        <taxon>Laodelphax</taxon>
    </lineage>
</organism>
<feature type="signal peptide" evidence="2">
    <location>
        <begin position="1"/>
        <end position="20"/>
    </location>
</feature>
<evidence type="ECO:0000256" key="2">
    <source>
        <dbReference type="SAM" id="SignalP"/>
    </source>
</evidence>
<evidence type="ECO:0000313" key="4">
    <source>
        <dbReference type="Proteomes" id="UP000291343"/>
    </source>
</evidence>
<dbReference type="Proteomes" id="UP000291343">
    <property type="component" value="Unassembled WGS sequence"/>
</dbReference>
<comment type="caution">
    <text evidence="3">The sequence shown here is derived from an EMBL/GenBank/DDBJ whole genome shotgun (WGS) entry which is preliminary data.</text>
</comment>
<feature type="compositionally biased region" description="Low complexity" evidence="1">
    <location>
        <begin position="124"/>
        <end position="156"/>
    </location>
</feature>